<dbReference type="Proteomes" id="UP000540191">
    <property type="component" value="Unassembled WGS sequence"/>
</dbReference>
<feature type="compositionally biased region" description="Basic and acidic residues" evidence="1">
    <location>
        <begin position="1"/>
        <end position="10"/>
    </location>
</feature>
<organism evidence="2 3">
    <name type="scientific">Micrococcus cohnii</name>
    <dbReference type="NCBI Taxonomy" id="993416"/>
    <lineage>
        <taxon>Bacteria</taxon>
        <taxon>Bacillati</taxon>
        <taxon>Actinomycetota</taxon>
        <taxon>Actinomycetes</taxon>
        <taxon>Micrococcales</taxon>
        <taxon>Micrococcaceae</taxon>
        <taxon>Micrococcus</taxon>
    </lineage>
</organism>
<accession>A0A7W7M1Z0</accession>
<name>A0A7W7M1Z0_9MICC</name>
<evidence type="ECO:0008006" key="4">
    <source>
        <dbReference type="Google" id="ProtNLM"/>
    </source>
</evidence>
<reference evidence="2 3" key="1">
    <citation type="submission" date="2020-08" db="EMBL/GenBank/DDBJ databases">
        <title>Sequencing the genomes of 1000 actinobacteria strains.</title>
        <authorList>
            <person name="Klenk H.-P."/>
        </authorList>
    </citation>
    <scope>NUCLEOTIDE SEQUENCE [LARGE SCALE GENOMIC DNA]</scope>
    <source>
        <strain evidence="2 3">DSM 23974</strain>
    </source>
</reference>
<keyword evidence="3" id="KW-1185">Reference proteome</keyword>
<feature type="compositionally biased region" description="Basic and acidic residues" evidence="1">
    <location>
        <begin position="67"/>
        <end position="83"/>
    </location>
</feature>
<evidence type="ECO:0000256" key="1">
    <source>
        <dbReference type="SAM" id="MobiDB-lite"/>
    </source>
</evidence>
<evidence type="ECO:0000313" key="2">
    <source>
        <dbReference type="EMBL" id="MBB4734657.1"/>
    </source>
</evidence>
<feature type="region of interest" description="Disordered" evidence="1">
    <location>
        <begin position="57"/>
        <end position="83"/>
    </location>
</feature>
<gene>
    <name evidence="2" type="ORF">HDA30_000165</name>
</gene>
<evidence type="ECO:0000313" key="3">
    <source>
        <dbReference type="Proteomes" id="UP000540191"/>
    </source>
</evidence>
<sequence>MSPHDEHPDPPVEPSSDDGVGPDEAVGEVEEQLRISGAQLEPEEMAALTALLAQLPNTDEQAAAASPRERVSPRGPRGIDRTLERRRRLGLWARPGAGQWRDAAGPQ</sequence>
<dbReference type="EMBL" id="JACHNA010000001">
    <property type="protein sequence ID" value="MBB4734657.1"/>
    <property type="molecule type" value="Genomic_DNA"/>
</dbReference>
<dbReference type="AlphaFoldDB" id="A0A7W7M1Z0"/>
<proteinExistence type="predicted"/>
<comment type="caution">
    <text evidence="2">The sequence shown here is derived from an EMBL/GenBank/DDBJ whole genome shotgun (WGS) entry which is preliminary data.</text>
</comment>
<feature type="region of interest" description="Disordered" evidence="1">
    <location>
        <begin position="1"/>
        <end position="29"/>
    </location>
</feature>
<dbReference type="RefSeq" id="WP_343059249.1">
    <property type="nucleotide sequence ID" value="NZ_JACHNA010000001.1"/>
</dbReference>
<protein>
    <recommendedName>
        <fullName evidence="4">Acyl-CoA carboxylase subunit epsilon</fullName>
    </recommendedName>
</protein>